<dbReference type="FunFam" id="3.20.20.10:FF:000018">
    <property type="entry name" value="Pyridoxal phosphate homeostasis protein"/>
    <property type="match status" value="1"/>
</dbReference>
<comment type="cofactor">
    <cofactor evidence="3">
        <name>pyridoxal 5'-phosphate</name>
        <dbReference type="ChEBI" id="CHEBI:597326"/>
    </cofactor>
</comment>
<dbReference type="RefSeq" id="WP_149859991.1">
    <property type="nucleotide sequence ID" value="NZ_VUOD01000003.1"/>
</dbReference>
<dbReference type="Pfam" id="PF01168">
    <property type="entry name" value="Ala_racemase_N"/>
    <property type="match status" value="1"/>
</dbReference>
<gene>
    <name evidence="6" type="ORF">F0415_04405</name>
</gene>
<evidence type="ECO:0000256" key="3">
    <source>
        <dbReference type="PIRSR" id="PIRSR004848-1"/>
    </source>
</evidence>
<reference evidence="6 7" key="2">
    <citation type="submission" date="2019-09" db="EMBL/GenBank/DDBJ databases">
        <authorList>
            <person name="Mazur A."/>
        </authorList>
    </citation>
    <scope>NUCLEOTIDE SEQUENCE [LARGE SCALE GENOMIC DNA]</scope>
    <source>
        <strain evidence="6 7">3729k</strain>
    </source>
</reference>
<dbReference type="InterPro" id="IPR029066">
    <property type="entry name" value="PLP-binding_barrel"/>
</dbReference>
<dbReference type="InterPro" id="IPR011078">
    <property type="entry name" value="PyrdxlP_homeostasis"/>
</dbReference>
<dbReference type="PANTHER" id="PTHR10146:SF14">
    <property type="entry name" value="PYRIDOXAL PHOSPHATE HOMEOSTASIS PROTEIN"/>
    <property type="match status" value="1"/>
</dbReference>
<comment type="caution">
    <text evidence="6">The sequence shown here is derived from an EMBL/GenBank/DDBJ whole genome shotgun (WGS) entry which is preliminary data.</text>
</comment>
<dbReference type="EMBL" id="VUOD01000003">
    <property type="protein sequence ID" value="KAA2285168.1"/>
    <property type="molecule type" value="Genomic_DNA"/>
</dbReference>
<comment type="function">
    <text evidence="2">Pyridoxal 5'-phosphate (PLP)-binding protein, which is involved in PLP homeostasis.</text>
</comment>
<accession>A0A5B2Z8X3</accession>
<keyword evidence="1 2" id="KW-0663">Pyridoxal phosphate</keyword>
<organism evidence="6 7">
    <name type="scientific">Arenimonas fontis</name>
    <dbReference type="NCBI Taxonomy" id="2608255"/>
    <lineage>
        <taxon>Bacteria</taxon>
        <taxon>Pseudomonadati</taxon>
        <taxon>Pseudomonadota</taxon>
        <taxon>Gammaproteobacteria</taxon>
        <taxon>Lysobacterales</taxon>
        <taxon>Lysobacteraceae</taxon>
        <taxon>Arenimonas</taxon>
    </lineage>
</organism>
<proteinExistence type="inferred from homology"/>
<evidence type="ECO:0000256" key="4">
    <source>
        <dbReference type="RuleBase" id="RU004514"/>
    </source>
</evidence>
<evidence type="ECO:0000313" key="7">
    <source>
        <dbReference type="Proteomes" id="UP000322165"/>
    </source>
</evidence>
<feature type="domain" description="Alanine racemase N-terminal" evidence="5">
    <location>
        <begin position="17"/>
        <end position="224"/>
    </location>
</feature>
<sequence length="227" mass="24466">MESLARTLNGVLQSIENAALLAGRPGGVRLLAVSKTRPPEAVRALARAGQRAFGENYVQEGLAKIRALADLDLEWHLIGHLQSNKAALASRHFDWVQSVDRLKLVAALDRARPPERPPLNVLIQVNVEGEAGKSGCRPEDVPALAGAVAAAARLRLRGLMAIPEPHPDPERRRAAFRALRRLQDSLAARHPDVDTLSMGMSDDYALAIAEGATLVRIGTALFGPRGR</sequence>
<dbReference type="GO" id="GO:0030170">
    <property type="term" value="F:pyridoxal phosphate binding"/>
    <property type="evidence" value="ECO:0007669"/>
    <property type="project" value="UniProtKB-UniRule"/>
</dbReference>
<evidence type="ECO:0000259" key="5">
    <source>
        <dbReference type="Pfam" id="PF01168"/>
    </source>
</evidence>
<evidence type="ECO:0000313" key="6">
    <source>
        <dbReference type="EMBL" id="KAA2285168.1"/>
    </source>
</evidence>
<dbReference type="AlphaFoldDB" id="A0A5B2Z8X3"/>
<dbReference type="Proteomes" id="UP000322165">
    <property type="component" value="Unassembled WGS sequence"/>
</dbReference>
<name>A0A5B2Z8X3_9GAMM</name>
<dbReference type="PIRSF" id="PIRSF004848">
    <property type="entry name" value="YBL036c_PLPDEIII"/>
    <property type="match status" value="1"/>
</dbReference>
<dbReference type="SUPFAM" id="SSF51419">
    <property type="entry name" value="PLP-binding barrel"/>
    <property type="match status" value="1"/>
</dbReference>
<dbReference type="HAMAP" id="MF_02087">
    <property type="entry name" value="PLP_homeostasis"/>
    <property type="match status" value="1"/>
</dbReference>
<reference evidence="6 7" key="1">
    <citation type="submission" date="2019-09" db="EMBL/GenBank/DDBJ databases">
        <title>Arenimonas chukotkensis sp. nov., a bacterium isolated from Chukotka hot spring, Arctic region, Russia.</title>
        <authorList>
            <person name="Zayulina K.S."/>
            <person name="Prokofeva M.I."/>
            <person name="Elcheninov A.G."/>
            <person name="Novikov A."/>
            <person name="Kochetkova T.V."/>
            <person name="Kublanov I.V."/>
        </authorList>
    </citation>
    <scope>NUCLEOTIDE SEQUENCE [LARGE SCALE GENOMIC DNA]</scope>
    <source>
        <strain evidence="6 7">3729k</strain>
    </source>
</reference>
<dbReference type="InterPro" id="IPR001608">
    <property type="entry name" value="Ala_racemase_N"/>
</dbReference>
<comment type="similarity">
    <text evidence="2 4">Belongs to the pyridoxal phosphate-binding protein YggS/PROSC family.</text>
</comment>
<dbReference type="NCBIfam" id="TIGR00044">
    <property type="entry name" value="YggS family pyridoxal phosphate-dependent enzyme"/>
    <property type="match status" value="1"/>
</dbReference>
<evidence type="ECO:0000256" key="1">
    <source>
        <dbReference type="ARBA" id="ARBA00022898"/>
    </source>
</evidence>
<dbReference type="Gene3D" id="3.20.20.10">
    <property type="entry name" value="Alanine racemase"/>
    <property type="match status" value="1"/>
</dbReference>
<evidence type="ECO:0000256" key="2">
    <source>
        <dbReference type="HAMAP-Rule" id="MF_02087"/>
    </source>
</evidence>
<protein>
    <recommendedName>
        <fullName evidence="2">Pyridoxal phosphate homeostasis protein</fullName>
        <shortName evidence="2">PLP homeostasis protein</shortName>
    </recommendedName>
</protein>
<keyword evidence="7" id="KW-1185">Reference proteome</keyword>
<feature type="modified residue" description="N6-(pyridoxal phosphate)lysine" evidence="2 3">
    <location>
        <position position="35"/>
    </location>
</feature>
<dbReference type="PANTHER" id="PTHR10146">
    <property type="entry name" value="PROLINE SYNTHETASE CO-TRANSCRIBED BACTERIAL HOMOLOG PROTEIN"/>
    <property type="match status" value="1"/>
</dbReference>